<keyword evidence="4 12" id="KW-0812">Transmembrane</keyword>
<keyword evidence="5" id="KW-0133">Cell shape</keyword>
<feature type="transmembrane region" description="Helical" evidence="12">
    <location>
        <begin position="305"/>
        <end position="324"/>
    </location>
</feature>
<feature type="binding site" evidence="11">
    <location>
        <position position="280"/>
    </location>
    <ligand>
        <name>Mg(2+)</name>
        <dbReference type="ChEBI" id="CHEBI:18420"/>
    </ligand>
</feature>
<dbReference type="InterPro" id="IPR003524">
    <property type="entry name" value="PNAcMuramoyl-5peptid_Trfase"/>
</dbReference>
<feature type="transmembrane region" description="Helical" evidence="12">
    <location>
        <begin position="144"/>
        <end position="165"/>
    </location>
</feature>
<gene>
    <name evidence="13" type="ORF">A2557_11610</name>
</gene>
<feature type="transmembrane region" description="Helical" evidence="12">
    <location>
        <begin position="281"/>
        <end position="299"/>
    </location>
</feature>
<feature type="transmembrane region" description="Helical" evidence="12">
    <location>
        <begin position="396"/>
        <end position="416"/>
    </location>
</feature>
<comment type="cofactor">
    <cofactor evidence="11">
        <name>Mg(2+)</name>
        <dbReference type="ChEBI" id="CHEBI:18420"/>
    </cofactor>
</comment>
<feature type="transmembrane region" description="Helical" evidence="12">
    <location>
        <begin position="212"/>
        <end position="232"/>
    </location>
</feature>
<keyword evidence="2" id="KW-0132">Cell division</keyword>
<evidence type="ECO:0000256" key="2">
    <source>
        <dbReference type="ARBA" id="ARBA00022618"/>
    </source>
</evidence>
<evidence type="ECO:0000256" key="9">
    <source>
        <dbReference type="ARBA" id="ARBA00023306"/>
    </source>
</evidence>
<comment type="subcellular location">
    <subcellularLocation>
        <location evidence="1">Membrane</location>
        <topology evidence="1">Multi-pass membrane protein</topology>
    </subcellularLocation>
</comment>
<proteinExistence type="predicted"/>
<evidence type="ECO:0000256" key="10">
    <source>
        <dbReference type="ARBA" id="ARBA00023316"/>
    </source>
</evidence>
<keyword evidence="11" id="KW-0460">Magnesium</keyword>
<keyword evidence="9" id="KW-0131">Cell cycle</keyword>
<reference evidence="13 14" key="1">
    <citation type="journal article" date="2016" name="Nat. Commun.">
        <title>Thousands of microbial genomes shed light on interconnected biogeochemical processes in an aquifer system.</title>
        <authorList>
            <person name="Anantharaman K."/>
            <person name="Brown C.T."/>
            <person name="Hug L.A."/>
            <person name="Sharon I."/>
            <person name="Castelle C.J."/>
            <person name="Probst A.J."/>
            <person name="Thomas B.C."/>
            <person name="Singh A."/>
            <person name="Wilkins M.J."/>
            <person name="Karaoz U."/>
            <person name="Brodie E.L."/>
            <person name="Williams K.H."/>
            <person name="Hubbard S.S."/>
            <person name="Banfield J.F."/>
        </authorList>
    </citation>
    <scope>NUCLEOTIDE SEQUENCE [LARGE SCALE GENOMIC DNA]</scope>
</reference>
<dbReference type="GO" id="GO:0009252">
    <property type="term" value="P:peptidoglycan biosynthetic process"/>
    <property type="evidence" value="ECO:0007669"/>
    <property type="project" value="UniProtKB-KW"/>
</dbReference>
<dbReference type="GO" id="GO:0071555">
    <property type="term" value="P:cell wall organization"/>
    <property type="evidence" value="ECO:0007669"/>
    <property type="project" value="UniProtKB-KW"/>
</dbReference>
<keyword evidence="11" id="KW-0479">Metal-binding</keyword>
<sequence length="419" mass="46421">MIAELLYSFLPYQIFKSVTFRAGLTYLTAFLLVNHLMPKVIRTFRKKGFTSDFAPVQEAQGPYQGATPIMGGLVLVPSLAVAFLLWGWINRYTAVALVLTLAFAAIGGADDWAKVAHKRRVLKGEVEKKSFADKADGLSGSLRLGLEFLVTTVAILFLVLENGGLDTHLHLPGVPMKNFLPELSLWVFVPFVVLVIVGGANAVNLTDGLDSLATVPIITSAVFVAAAAYISGDLFWSDRLKIHFFNSDLKELVVFAIALIAVSFAFLKFNSPPASIYMGDVGSLGLGAGISTLFVLVGAELFLPIVGGTFLLAAISVIIQRVYFKLAVQQKGREWAQKNRFFFRAPYHHHSQVVLTYQAGEREIRSIWHDWAVKLGWGHIPDEDKYLNREQVNNKVIWNNHLRAVFLLVIALIVFFKVR</sequence>
<dbReference type="GO" id="GO:0008963">
    <property type="term" value="F:phospho-N-acetylmuramoyl-pentapeptide-transferase activity"/>
    <property type="evidence" value="ECO:0007669"/>
    <property type="project" value="InterPro"/>
</dbReference>
<dbReference type="Proteomes" id="UP000177583">
    <property type="component" value="Unassembled WGS sequence"/>
</dbReference>
<feature type="transmembrane region" description="Helical" evidence="12">
    <location>
        <begin position="20"/>
        <end position="37"/>
    </location>
</feature>
<evidence type="ECO:0000256" key="1">
    <source>
        <dbReference type="ARBA" id="ARBA00004141"/>
    </source>
</evidence>
<dbReference type="GO" id="GO:0005886">
    <property type="term" value="C:plasma membrane"/>
    <property type="evidence" value="ECO:0007669"/>
    <property type="project" value="TreeGrafter"/>
</dbReference>
<evidence type="ECO:0000256" key="7">
    <source>
        <dbReference type="ARBA" id="ARBA00022989"/>
    </source>
</evidence>
<evidence type="ECO:0000256" key="5">
    <source>
        <dbReference type="ARBA" id="ARBA00022960"/>
    </source>
</evidence>
<keyword evidence="8 12" id="KW-0472">Membrane</keyword>
<keyword evidence="10" id="KW-0961">Cell wall biogenesis/degradation</keyword>
<feature type="transmembrane region" description="Helical" evidence="12">
    <location>
        <begin position="252"/>
        <end position="269"/>
    </location>
</feature>
<dbReference type="GO" id="GO:0051301">
    <property type="term" value="P:cell division"/>
    <property type="evidence" value="ECO:0007669"/>
    <property type="project" value="UniProtKB-KW"/>
</dbReference>
<feature type="transmembrane region" description="Helical" evidence="12">
    <location>
        <begin position="185"/>
        <end position="205"/>
    </location>
</feature>
<protein>
    <submittedName>
        <fullName evidence="13">Uncharacterized protein</fullName>
    </submittedName>
</protein>
<evidence type="ECO:0000256" key="6">
    <source>
        <dbReference type="ARBA" id="ARBA00022984"/>
    </source>
</evidence>
<dbReference type="GO" id="GO:0008360">
    <property type="term" value="P:regulation of cell shape"/>
    <property type="evidence" value="ECO:0007669"/>
    <property type="project" value="UniProtKB-KW"/>
</dbReference>
<organism evidence="13 14">
    <name type="scientific">Candidatus Lambdaproteobacteria bacterium RIFOXYD2_FULL_56_26</name>
    <dbReference type="NCBI Taxonomy" id="1817773"/>
    <lineage>
        <taxon>Bacteria</taxon>
        <taxon>Pseudomonadati</taxon>
        <taxon>Pseudomonadota</taxon>
        <taxon>Candidatus Lambdaproteobacteria</taxon>
    </lineage>
</organism>
<feature type="binding site" evidence="11">
    <location>
        <position position="204"/>
    </location>
    <ligand>
        <name>Mg(2+)</name>
        <dbReference type="ChEBI" id="CHEBI:18420"/>
    </ligand>
</feature>
<dbReference type="GO" id="GO:0046872">
    <property type="term" value="F:metal ion binding"/>
    <property type="evidence" value="ECO:0007669"/>
    <property type="project" value="UniProtKB-KW"/>
</dbReference>
<dbReference type="Pfam" id="PF00953">
    <property type="entry name" value="Glycos_transf_4"/>
    <property type="match status" value="1"/>
</dbReference>
<dbReference type="EMBL" id="MFNF01000054">
    <property type="protein sequence ID" value="OGG99834.1"/>
    <property type="molecule type" value="Genomic_DNA"/>
</dbReference>
<dbReference type="CDD" id="cd06852">
    <property type="entry name" value="GT_MraY"/>
    <property type="match status" value="1"/>
</dbReference>
<evidence type="ECO:0000313" key="14">
    <source>
        <dbReference type="Proteomes" id="UP000177583"/>
    </source>
</evidence>
<evidence type="ECO:0000313" key="13">
    <source>
        <dbReference type="EMBL" id="OGG99834.1"/>
    </source>
</evidence>
<evidence type="ECO:0000256" key="8">
    <source>
        <dbReference type="ARBA" id="ARBA00023136"/>
    </source>
</evidence>
<keyword evidence="7 12" id="KW-1133">Transmembrane helix</keyword>
<dbReference type="InterPro" id="IPR000715">
    <property type="entry name" value="Glycosyl_transferase_4"/>
</dbReference>
<feature type="transmembrane region" description="Helical" evidence="12">
    <location>
        <begin position="69"/>
        <end position="89"/>
    </location>
</feature>
<dbReference type="AlphaFoldDB" id="A0A1F6GNY0"/>
<comment type="caution">
    <text evidence="13">The sequence shown here is derived from an EMBL/GenBank/DDBJ whole genome shotgun (WGS) entry which is preliminary data.</text>
</comment>
<evidence type="ECO:0000256" key="11">
    <source>
        <dbReference type="PIRSR" id="PIRSR600715-1"/>
    </source>
</evidence>
<name>A0A1F6GNY0_9PROT</name>
<accession>A0A1F6GNY0</accession>
<keyword evidence="3" id="KW-0808">Transferase</keyword>
<evidence type="ECO:0000256" key="12">
    <source>
        <dbReference type="SAM" id="Phobius"/>
    </source>
</evidence>
<keyword evidence="6" id="KW-0573">Peptidoglycan synthesis</keyword>
<dbReference type="PANTHER" id="PTHR22926:SF5">
    <property type="entry name" value="PHOSPHO-N-ACETYLMURAMOYL-PENTAPEPTIDE-TRANSFERASE HOMOLOG"/>
    <property type="match status" value="1"/>
</dbReference>
<evidence type="ECO:0000256" key="3">
    <source>
        <dbReference type="ARBA" id="ARBA00022679"/>
    </source>
</evidence>
<evidence type="ECO:0000256" key="4">
    <source>
        <dbReference type="ARBA" id="ARBA00022692"/>
    </source>
</evidence>
<feature type="transmembrane region" description="Helical" evidence="12">
    <location>
        <begin position="95"/>
        <end position="113"/>
    </location>
</feature>
<dbReference type="PANTHER" id="PTHR22926">
    <property type="entry name" value="PHOSPHO-N-ACETYLMURAMOYL-PENTAPEPTIDE-TRANSFERASE"/>
    <property type="match status" value="1"/>
</dbReference>